<accession>A0AAV2KY23</accession>
<sequence>MGGASWGGKGHHGGPSWGGIMGGHHGGVSWGGIMGGHHGGASWGDSAEFPSPHVQFLQMWTQQTSVFSGHMVPDGCGERRWYKGSIM</sequence>
<evidence type="ECO:0000313" key="2">
    <source>
        <dbReference type="EMBL" id="CAL1594539.1"/>
    </source>
</evidence>
<dbReference type="EMBL" id="OZ035842">
    <property type="protein sequence ID" value="CAL1594539.1"/>
    <property type="molecule type" value="Genomic_DNA"/>
</dbReference>
<reference evidence="2 3" key="1">
    <citation type="submission" date="2024-04" db="EMBL/GenBank/DDBJ databases">
        <authorList>
            <person name="Waldvogel A.-M."/>
            <person name="Schoenle A."/>
        </authorList>
    </citation>
    <scope>NUCLEOTIDE SEQUENCE [LARGE SCALE GENOMIC DNA]</scope>
</reference>
<gene>
    <name evidence="2" type="ORF">KC01_LOCUS23492</name>
</gene>
<feature type="region of interest" description="Disordered" evidence="1">
    <location>
        <begin position="1"/>
        <end position="21"/>
    </location>
</feature>
<evidence type="ECO:0000256" key="1">
    <source>
        <dbReference type="SAM" id="MobiDB-lite"/>
    </source>
</evidence>
<proteinExistence type="predicted"/>
<protein>
    <submittedName>
        <fullName evidence="2">Uncharacterized protein</fullName>
    </submittedName>
</protein>
<dbReference type="Proteomes" id="UP001497482">
    <property type="component" value="Chromosome 20"/>
</dbReference>
<dbReference type="AlphaFoldDB" id="A0AAV2KY23"/>
<organism evidence="2 3">
    <name type="scientific">Knipowitschia caucasica</name>
    <name type="common">Caucasian dwarf goby</name>
    <name type="synonym">Pomatoschistus caucasicus</name>
    <dbReference type="NCBI Taxonomy" id="637954"/>
    <lineage>
        <taxon>Eukaryota</taxon>
        <taxon>Metazoa</taxon>
        <taxon>Chordata</taxon>
        <taxon>Craniata</taxon>
        <taxon>Vertebrata</taxon>
        <taxon>Euteleostomi</taxon>
        <taxon>Actinopterygii</taxon>
        <taxon>Neopterygii</taxon>
        <taxon>Teleostei</taxon>
        <taxon>Neoteleostei</taxon>
        <taxon>Acanthomorphata</taxon>
        <taxon>Gobiaria</taxon>
        <taxon>Gobiiformes</taxon>
        <taxon>Gobioidei</taxon>
        <taxon>Gobiidae</taxon>
        <taxon>Gobiinae</taxon>
        <taxon>Knipowitschia</taxon>
    </lineage>
</organism>
<keyword evidence="3" id="KW-1185">Reference proteome</keyword>
<name>A0AAV2KY23_KNICA</name>
<evidence type="ECO:0000313" key="3">
    <source>
        <dbReference type="Proteomes" id="UP001497482"/>
    </source>
</evidence>